<feature type="domain" description="Protein kinase" evidence="2">
    <location>
        <begin position="692"/>
        <end position="1036"/>
    </location>
</feature>
<dbReference type="InterPro" id="IPR011009">
    <property type="entry name" value="Kinase-like_dom_sf"/>
</dbReference>
<evidence type="ECO:0000313" key="4">
    <source>
        <dbReference type="Proteomes" id="UP000467700"/>
    </source>
</evidence>
<dbReference type="GO" id="GO:0004672">
    <property type="term" value="F:protein kinase activity"/>
    <property type="evidence" value="ECO:0007669"/>
    <property type="project" value="InterPro"/>
</dbReference>
<gene>
    <name evidence="3" type="ORF">AAE3_LOCUS11320</name>
</gene>
<evidence type="ECO:0000259" key="2">
    <source>
        <dbReference type="PROSITE" id="PS50011"/>
    </source>
</evidence>
<keyword evidence="4" id="KW-1185">Reference proteome</keyword>
<feature type="region of interest" description="Disordered" evidence="1">
    <location>
        <begin position="667"/>
        <end position="706"/>
    </location>
</feature>
<dbReference type="PANTHER" id="PTHR24347">
    <property type="entry name" value="SERINE/THREONINE-PROTEIN KINASE"/>
    <property type="match status" value="1"/>
</dbReference>
<reference evidence="3 4" key="1">
    <citation type="submission" date="2020-01" db="EMBL/GenBank/DDBJ databases">
        <authorList>
            <person name="Gupta K D."/>
        </authorList>
    </citation>
    <scope>NUCLEOTIDE SEQUENCE [LARGE SCALE GENOMIC DNA]</scope>
</reference>
<proteinExistence type="predicted"/>
<comment type="caution">
    <text evidence="3">The sequence shown here is derived from an EMBL/GenBank/DDBJ whole genome shotgun (WGS) entry which is preliminary data.</text>
</comment>
<dbReference type="OrthoDB" id="4062651at2759"/>
<name>A0A8S0W3T4_CYCAE</name>
<dbReference type="InterPro" id="IPR008271">
    <property type="entry name" value="Ser/Thr_kinase_AS"/>
</dbReference>
<dbReference type="Pfam" id="PF00069">
    <property type="entry name" value="Pkinase"/>
    <property type="match status" value="1"/>
</dbReference>
<dbReference type="AlphaFoldDB" id="A0A8S0W3T4"/>
<dbReference type="GO" id="GO:0005524">
    <property type="term" value="F:ATP binding"/>
    <property type="evidence" value="ECO:0007669"/>
    <property type="project" value="InterPro"/>
</dbReference>
<evidence type="ECO:0000256" key="1">
    <source>
        <dbReference type="SAM" id="MobiDB-lite"/>
    </source>
</evidence>
<dbReference type="SMART" id="SM00220">
    <property type="entry name" value="S_TKc"/>
    <property type="match status" value="1"/>
</dbReference>
<dbReference type="EMBL" id="CACVBS010000074">
    <property type="protein sequence ID" value="CAA7269085.1"/>
    <property type="molecule type" value="Genomic_DNA"/>
</dbReference>
<evidence type="ECO:0000313" key="3">
    <source>
        <dbReference type="EMBL" id="CAA7269085.1"/>
    </source>
</evidence>
<feature type="region of interest" description="Disordered" evidence="1">
    <location>
        <begin position="416"/>
        <end position="446"/>
    </location>
</feature>
<dbReference type="InterPro" id="IPR000719">
    <property type="entry name" value="Prot_kinase_dom"/>
</dbReference>
<dbReference type="CDD" id="cd00180">
    <property type="entry name" value="PKc"/>
    <property type="match status" value="1"/>
</dbReference>
<organism evidence="3 4">
    <name type="scientific">Cyclocybe aegerita</name>
    <name type="common">Black poplar mushroom</name>
    <name type="synonym">Agrocybe aegerita</name>
    <dbReference type="NCBI Taxonomy" id="1973307"/>
    <lineage>
        <taxon>Eukaryota</taxon>
        <taxon>Fungi</taxon>
        <taxon>Dikarya</taxon>
        <taxon>Basidiomycota</taxon>
        <taxon>Agaricomycotina</taxon>
        <taxon>Agaricomycetes</taxon>
        <taxon>Agaricomycetidae</taxon>
        <taxon>Agaricales</taxon>
        <taxon>Agaricineae</taxon>
        <taxon>Bolbitiaceae</taxon>
        <taxon>Cyclocybe</taxon>
    </lineage>
</organism>
<dbReference type="PROSITE" id="PS50011">
    <property type="entry name" value="PROTEIN_KINASE_DOM"/>
    <property type="match status" value="1"/>
</dbReference>
<dbReference type="Proteomes" id="UP000467700">
    <property type="component" value="Unassembled WGS sequence"/>
</dbReference>
<protein>
    <recommendedName>
        <fullName evidence="2">Protein kinase domain-containing protein</fullName>
    </recommendedName>
</protein>
<dbReference type="Gene3D" id="1.10.510.10">
    <property type="entry name" value="Transferase(Phosphotransferase) domain 1"/>
    <property type="match status" value="1"/>
</dbReference>
<dbReference type="SUPFAM" id="SSF56112">
    <property type="entry name" value="Protein kinase-like (PK-like)"/>
    <property type="match status" value="1"/>
</dbReference>
<feature type="compositionally biased region" description="Low complexity" evidence="1">
    <location>
        <begin position="416"/>
        <end position="436"/>
    </location>
</feature>
<dbReference type="PROSITE" id="PS00108">
    <property type="entry name" value="PROTEIN_KINASE_ST"/>
    <property type="match status" value="1"/>
</dbReference>
<accession>A0A8S0W3T4</accession>
<sequence>MPEVPLAWVIEWITSILATRMRDASDIADFAASAVCQRILWHRTSSSWISSGVAARIRCPSQTNAPTPSSAMPEGPLAWNIVFVDFERRSCSHTLPFANERPTPSSIVPALVLCSGRKLRRLLVPAIPSVSFPNAVYHLHHTCQSSSTVFITPDIIVGLWMEMASVPPHRCCSPSFHNHDRSPHRKMEQLQLKCFYPAQKPRTVVIPNCKDACVAQLLEEIHGKLKQRIPEFKVAMDDLSLYKADLPSNPYEDLDGRARQWILDHQSDELHPQMDINELFQSPPSQGITHILVADPELRHELAMQPRSVPLAPEYEQLIMTTSARGQVTLQDLEDNGIVEESSPDSRIVEFQGMLETPPRYEGVDLFKYVGRYLRDLQKTPSSSPQPQVGVVPATEDLCALGRKFISTRALPYFPSVPNDSTNSDPNDSTNPDPNNGTAPNGGSNARECSLQEIAHVHHVLFCDFSQKLGAGEKGHYGELQAYAAVFSPFGYSLAAFRAFQIGYHRTDWPFSIFIKTGRVLYSYKPRSDFQFSPATFPVFLAEIQSQTNMKDDNRMKLQAAALLRFANGYLKKHKENKTFFLVTAYINSKGILERRIFYQDQDQGPSMKVKYTAAKAFELTEKPSHLSFLCELYNLASWAAKNVLGNNAQDEKVQIQALDEALSKKPPLEGWTSTKKTSRKAPDGGFEGEGRPTQRARGAGGAGDESQLAEQLEALGYQVEPLVFEDASGVWERLDQRQPSTIRTVYEQSDVERTNPLIAKRARKSSQELEILQHLRAQSSPSQYIVALFHHVAIGDTTYLIFPSLEPISEESLRGGRIQQPCQSLVAGVGYLHKHGVAHLDLKPDNLLYDARTRELKIIDFDIAVLVENEEQEVEGYRGTRGWTAPEVRDGRRYSAVRADRWACGRILKWFLRYTGSGTGRGLWNLACQLLAESPRDRPSLIGWCQADSGVLGKTPRCAGFDNAAAGGAGGAGGSVHDVADVEVVVTFVVWEDNGFAVEGLARVLIRGKEHVWSLSYAVREALARVYFSQADLTY</sequence>